<proteinExistence type="predicted"/>
<evidence type="ECO:0000313" key="2">
    <source>
        <dbReference type="EMBL" id="TQS43737.1"/>
    </source>
</evidence>
<feature type="compositionally biased region" description="Basic and acidic residues" evidence="1">
    <location>
        <begin position="33"/>
        <end position="44"/>
    </location>
</feature>
<reference evidence="2 3" key="1">
    <citation type="submission" date="2019-07" db="EMBL/GenBank/DDBJ databases">
        <title>Cryptosporangium phraense sp. nov., isolated from plant litter.</title>
        <authorList>
            <person name="Suriyachadkun C."/>
        </authorList>
    </citation>
    <scope>NUCLEOTIDE SEQUENCE [LARGE SCALE GENOMIC DNA]</scope>
    <source>
        <strain evidence="2 3">A-T 5661</strain>
    </source>
</reference>
<dbReference type="RefSeq" id="WP_142705650.1">
    <property type="nucleotide sequence ID" value="NZ_VIRS01000011.1"/>
</dbReference>
<comment type="caution">
    <text evidence="2">The sequence shown here is derived from an EMBL/GenBank/DDBJ whole genome shotgun (WGS) entry which is preliminary data.</text>
</comment>
<feature type="region of interest" description="Disordered" evidence="1">
    <location>
        <begin position="19"/>
        <end position="46"/>
    </location>
</feature>
<evidence type="ECO:0000256" key="1">
    <source>
        <dbReference type="SAM" id="MobiDB-lite"/>
    </source>
</evidence>
<dbReference type="Proteomes" id="UP000317982">
    <property type="component" value="Unassembled WGS sequence"/>
</dbReference>
<organism evidence="2 3">
    <name type="scientific">Cryptosporangium phraense</name>
    <dbReference type="NCBI Taxonomy" id="2593070"/>
    <lineage>
        <taxon>Bacteria</taxon>
        <taxon>Bacillati</taxon>
        <taxon>Actinomycetota</taxon>
        <taxon>Actinomycetes</taxon>
        <taxon>Cryptosporangiales</taxon>
        <taxon>Cryptosporangiaceae</taxon>
        <taxon>Cryptosporangium</taxon>
    </lineage>
</organism>
<sequence length="73" mass="7733">MTTTAARFVVHCRPCEWLSSDRPTSQAATDLAGTHDDTHHHDHPGPVATVIPLIGARLPLPIPHTGQPLAVAA</sequence>
<keyword evidence="3" id="KW-1185">Reference proteome</keyword>
<evidence type="ECO:0000313" key="3">
    <source>
        <dbReference type="Proteomes" id="UP000317982"/>
    </source>
</evidence>
<gene>
    <name evidence="2" type="ORF">FL583_17010</name>
</gene>
<accession>A0A545AQZ3</accession>
<dbReference type="EMBL" id="VIRS01000011">
    <property type="protein sequence ID" value="TQS43737.1"/>
    <property type="molecule type" value="Genomic_DNA"/>
</dbReference>
<dbReference type="InParanoid" id="A0A545AQZ3"/>
<name>A0A545AQZ3_9ACTN</name>
<protein>
    <submittedName>
        <fullName evidence="2">Uncharacterized protein</fullName>
    </submittedName>
</protein>
<dbReference type="AlphaFoldDB" id="A0A545AQZ3"/>